<protein>
    <recommendedName>
        <fullName evidence="4">Nudix hydrolase domain-containing protein</fullName>
    </recommendedName>
</protein>
<dbReference type="STRING" id="694427.Palpr_1474"/>
<reference evidence="2 3" key="2">
    <citation type="journal article" date="2011" name="Stand. Genomic Sci.">
        <title>Complete genome sequence of Paludibacter propionicigenes type strain (WB4).</title>
        <authorList>
            <person name="Gronow S."/>
            <person name="Munk C."/>
            <person name="Lapidus A."/>
            <person name="Nolan M."/>
            <person name="Lucas S."/>
            <person name="Hammon N."/>
            <person name="Deshpande S."/>
            <person name="Cheng J.F."/>
            <person name="Tapia R."/>
            <person name="Han C."/>
            <person name="Goodwin L."/>
            <person name="Pitluck S."/>
            <person name="Liolios K."/>
            <person name="Ivanova N."/>
            <person name="Mavromatis K."/>
            <person name="Mikhailova N."/>
            <person name="Pati A."/>
            <person name="Chen A."/>
            <person name="Palaniappan K."/>
            <person name="Land M."/>
            <person name="Hauser L."/>
            <person name="Chang Y.J."/>
            <person name="Jeffries C.D."/>
            <person name="Brambilla E."/>
            <person name="Rohde M."/>
            <person name="Goker M."/>
            <person name="Detter J.C."/>
            <person name="Woyke T."/>
            <person name="Bristow J."/>
            <person name="Eisen J.A."/>
            <person name="Markowitz V."/>
            <person name="Hugenholtz P."/>
            <person name="Kyrpides N.C."/>
            <person name="Klenk H.P."/>
        </authorList>
    </citation>
    <scope>NUCLEOTIDE SEQUENCE [LARGE SCALE GENOMIC DNA]</scope>
    <source>
        <strain evidence="3">DSM 17365 / JCM 13257 / WB4</strain>
    </source>
</reference>
<dbReference type="KEGG" id="ppn:Palpr_1474"/>
<dbReference type="HOGENOM" id="CLU_063192_0_0_10"/>
<feature type="transmembrane region" description="Helical" evidence="1">
    <location>
        <begin position="167"/>
        <end position="185"/>
    </location>
</feature>
<dbReference type="Gene3D" id="3.90.79.10">
    <property type="entry name" value="Nucleoside Triphosphate Pyrophosphohydrolase"/>
    <property type="match status" value="1"/>
</dbReference>
<sequence>MEKLRKQIRESFFNPILHFLPLILFLVADDFWGMDVAWKVSFPISLALLVYVYYVYSRIFNWHLIFTIFYLGVSFLATIAALLPESIISHEIIYELVLVAFLLAFLLFRKKIQKSIQKVVSGLIPMTNNFNELFRVSWIFFSVLLLYSSGFLVLQHLHSDAVSYQQMLQYVYISIVIFLVLYELLRVQIIRSKLFREEWWPIVNTQGKIVGSIQQMTSLNDEKKYMHPVVRVLFIDKSMVLLRKCDSDDADFPGLWDTTVSGHVQMDETIERCVEQIAVDKFSLENFKYMYLSNYTIECKREKQYAFLFVSCQQVEYDLSPTFSEQTKWWTQKQIEDNLTSGIFTDNFVTEFDLLQRSGLLETGKCHCNCRLKEAIYNQSSAFRRV</sequence>
<feature type="transmembrane region" description="Helical" evidence="1">
    <location>
        <begin position="63"/>
        <end position="82"/>
    </location>
</feature>
<dbReference type="RefSeq" id="WP_013444989.1">
    <property type="nucleotide sequence ID" value="NC_014734.1"/>
</dbReference>
<proteinExistence type="predicted"/>
<evidence type="ECO:0008006" key="4">
    <source>
        <dbReference type="Google" id="ProtNLM"/>
    </source>
</evidence>
<feature type="transmembrane region" description="Helical" evidence="1">
    <location>
        <begin position="88"/>
        <end position="108"/>
    </location>
</feature>
<organism evidence="2 3">
    <name type="scientific">Paludibacter propionicigenes (strain DSM 17365 / JCM 13257 / WB4)</name>
    <dbReference type="NCBI Taxonomy" id="694427"/>
    <lineage>
        <taxon>Bacteria</taxon>
        <taxon>Pseudomonadati</taxon>
        <taxon>Bacteroidota</taxon>
        <taxon>Bacteroidia</taxon>
        <taxon>Bacteroidales</taxon>
        <taxon>Paludibacteraceae</taxon>
        <taxon>Paludibacter</taxon>
    </lineage>
</organism>
<keyword evidence="1" id="KW-0812">Transmembrane</keyword>
<dbReference type="AlphaFoldDB" id="E4T4H6"/>
<gene>
    <name evidence="2" type="ordered locus">Palpr_1474</name>
</gene>
<dbReference type="eggNOG" id="COG1443">
    <property type="taxonomic scope" value="Bacteria"/>
</dbReference>
<dbReference type="SUPFAM" id="SSF55811">
    <property type="entry name" value="Nudix"/>
    <property type="match status" value="1"/>
</dbReference>
<dbReference type="EMBL" id="CP002345">
    <property type="protein sequence ID" value="ADQ79620.1"/>
    <property type="molecule type" value="Genomic_DNA"/>
</dbReference>
<name>E4T4H6_PALPW</name>
<dbReference type="InterPro" id="IPR015797">
    <property type="entry name" value="NUDIX_hydrolase-like_dom_sf"/>
</dbReference>
<reference key="1">
    <citation type="submission" date="2010-11" db="EMBL/GenBank/DDBJ databases">
        <title>The complete genome of Paludibacter propionicigenes DSM 17365.</title>
        <authorList>
            <consortium name="US DOE Joint Genome Institute (JGI-PGF)"/>
            <person name="Lucas S."/>
            <person name="Copeland A."/>
            <person name="Lapidus A."/>
            <person name="Bruce D."/>
            <person name="Goodwin L."/>
            <person name="Pitluck S."/>
            <person name="Kyrpides N."/>
            <person name="Mavromatis K."/>
            <person name="Ivanova N."/>
            <person name="Munk A.C."/>
            <person name="Brettin T."/>
            <person name="Detter J.C."/>
            <person name="Han C."/>
            <person name="Tapia R."/>
            <person name="Land M."/>
            <person name="Hauser L."/>
            <person name="Markowitz V."/>
            <person name="Cheng J.-F."/>
            <person name="Hugenholtz P."/>
            <person name="Woyke T."/>
            <person name="Wu D."/>
            <person name="Gronow S."/>
            <person name="Wellnitz S."/>
            <person name="Brambilla E."/>
            <person name="Klenk H.-P."/>
            <person name="Eisen J.A."/>
        </authorList>
    </citation>
    <scope>NUCLEOTIDE SEQUENCE</scope>
    <source>
        <strain>WB4</strain>
    </source>
</reference>
<feature type="transmembrane region" description="Helical" evidence="1">
    <location>
        <begin position="40"/>
        <end position="56"/>
    </location>
</feature>
<accession>E4T4H6</accession>
<keyword evidence="1" id="KW-1133">Transmembrane helix</keyword>
<keyword evidence="1" id="KW-0472">Membrane</keyword>
<dbReference type="OrthoDB" id="1097130at2"/>
<keyword evidence="3" id="KW-1185">Reference proteome</keyword>
<feature type="transmembrane region" description="Helical" evidence="1">
    <location>
        <begin position="12"/>
        <end position="28"/>
    </location>
</feature>
<evidence type="ECO:0000313" key="2">
    <source>
        <dbReference type="EMBL" id="ADQ79620.1"/>
    </source>
</evidence>
<dbReference type="Proteomes" id="UP000008718">
    <property type="component" value="Chromosome"/>
</dbReference>
<evidence type="ECO:0000256" key="1">
    <source>
        <dbReference type="SAM" id="Phobius"/>
    </source>
</evidence>
<feature type="transmembrane region" description="Helical" evidence="1">
    <location>
        <begin position="136"/>
        <end position="155"/>
    </location>
</feature>
<evidence type="ECO:0000313" key="3">
    <source>
        <dbReference type="Proteomes" id="UP000008718"/>
    </source>
</evidence>